<keyword evidence="4" id="KW-1185">Reference proteome</keyword>
<feature type="transmembrane region" description="Helical" evidence="1">
    <location>
        <begin position="51"/>
        <end position="71"/>
    </location>
</feature>
<protein>
    <submittedName>
        <fullName evidence="3">Uncharacterized protein</fullName>
    </submittedName>
</protein>
<keyword evidence="1" id="KW-0812">Transmembrane</keyword>
<feature type="signal peptide" evidence="2">
    <location>
        <begin position="1"/>
        <end position="28"/>
    </location>
</feature>
<sequence>MSLGRRILIDTLAILSAIWLILPLSCGAAENQTRNVEKEEEEEFEDLSPGAIVGIVFGVLAGVIIIGKICAMKFVPTHRTRSALALNS</sequence>
<keyword evidence="2" id="KW-0732">Signal</keyword>
<proteinExistence type="predicted"/>
<feature type="chain" id="PRO_5018125119" evidence="2">
    <location>
        <begin position="29"/>
        <end position="88"/>
    </location>
</feature>
<organism evidence="3 4">
    <name type="scientific">Dibothriocephalus latus</name>
    <name type="common">Fish tapeworm</name>
    <name type="synonym">Diphyllobothrium latum</name>
    <dbReference type="NCBI Taxonomy" id="60516"/>
    <lineage>
        <taxon>Eukaryota</taxon>
        <taxon>Metazoa</taxon>
        <taxon>Spiralia</taxon>
        <taxon>Lophotrochozoa</taxon>
        <taxon>Platyhelminthes</taxon>
        <taxon>Cestoda</taxon>
        <taxon>Eucestoda</taxon>
        <taxon>Diphyllobothriidea</taxon>
        <taxon>Diphyllobothriidae</taxon>
        <taxon>Dibothriocephalus</taxon>
    </lineage>
</organism>
<gene>
    <name evidence="3" type="ORF">DILT_LOCUS17085</name>
</gene>
<dbReference type="EMBL" id="UYRU01089237">
    <property type="protein sequence ID" value="VDN36637.1"/>
    <property type="molecule type" value="Genomic_DNA"/>
</dbReference>
<dbReference type="OrthoDB" id="10680300at2759"/>
<evidence type="ECO:0000256" key="1">
    <source>
        <dbReference type="SAM" id="Phobius"/>
    </source>
</evidence>
<reference evidence="3 4" key="1">
    <citation type="submission" date="2018-11" db="EMBL/GenBank/DDBJ databases">
        <authorList>
            <consortium name="Pathogen Informatics"/>
        </authorList>
    </citation>
    <scope>NUCLEOTIDE SEQUENCE [LARGE SCALE GENOMIC DNA]</scope>
</reference>
<accession>A0A3P7NRR2</accession>
<evidence type="ECO:0000313" key="3">
    <source>
        <dbReference type="EMBL" id="VDN36637.1"/>
    </source>
</evidence>
<evidence type="ECO:0000256" key="2">
    <source>
        <dbReference type="SAM" id="SignalP"/>
    </source>
</evidence>
<keyword evidence="1" id="KW-1133">Transmembrane helix</keyword>
<dbReference type="Proteomes" id="UP000281553">
    <property type="component" value="Unassembled WGS sequence"/>
</dbReference>
<keyword evidence="1" id="KW-0472">Membrane</keyword>
<name>A0A3P7NRR2_DIBLA</name>
<evidence type="ECO:0000313" key="4">
    <source>
        <dbReference type="Proteomes" id="UP000281553"/>
    </source>
</evidence>
<dbReference type="AlphaFoldDB" id="A0A3P7NRR2"/>